<proteinExistence type="predicted"/>
<dbReference type="Proteomes" id="UP001597097">
    <property type="component" value="Unassembled WGS sequence"/>
</dbReference>
<dbReference type="EMBL" id="JBHUCM010000012">
    <property type="protein sequence ID" value="MFD1537696.1"/>
    <property type="molecule type" value="Genomic_DNA"/>
</dbReference>
<gene>
    <name evidence="2" type="ORF">ACFSJ0_11660</name>
</gene>
<name>A0ABW4G5D1_9ACTN</name>
<sequence>MRCLHVWEEEYVVRHLTDDYGNQVKIWLRGSVTVQPPGSDTCCPGCGAYHVTSFPTGYLSRHPELVPMPAPEPEPAAELPVVRDVVRAPMVRATLPGRLLLAVGLPVALFVGYELFENMTRVVHPH</sequence>
<organism evidence="2 3">
    <name type="scientific">Nonomuraea guangzhouensis</name>
    <dbReference type="NCBI Taxonomy" id="1291555"/>
    <lineage>
        <taxon>Bacteria</taxon>
        <taxon>Bacillati</taxon>
        <taxon>Actinomycetota</taxon>
        <taxon>Actinomycetes</taxon>
        <taxon>Streptosporangiales</taxon>
        <taxon>Streptosporangiaceae</taxon>
        <taxon>Nonomuraea</taxon>
    </lineage>
</organism>
<keyword evidence="3" id="KW-1185">Reference proteome</keyword>
<protein>
    <submittedName>
        <fullName evidence="2">Uncharacterized protein</fullName>
    </submittedName>
</protein>
<evidence type="ECO:0000256" key="1">
    <source>
        <dbReference type="SAM" id="Phobius"/>
    </source>
</evidence>
<dbReference type="RefSeq" id="WP_219537742.1">
    <property type="nucleotide sequence ID" value="NZ_JAHKRM010000040.1"/>
</dbReference>
<evidence type="ECO:0000313" key="3">
    <source>
        <dbReference type="Proteomes" id="UP001597097"/>
    </source>
</evidence>
<accession>A0ABW4G5D1</accession>
<feature type="transmembrane region" description="Helical" evidence="1">
    <location>
        <begin position="99"/>
        <end position="116"/>
    </location>
</feature>
<keyword evidence="1" id="KW-1133">Transmembrane helix</keyword>
<keyword evidence="1" id="KW-0472">Membrane</keyword>
<keyword evidence="1" id="KW-0812">Transmembrane</keyword>
<comment type="caution">
    <text evidence="2">The sequence shown here is derived from an EMBL/GenBank/DDBJ whole genome shotgun (WGS) entry which is preliminary data.</text>
</comment>
<reference evidence="3" key="1">
    <citation type="journal article" date="2019" name="Int. J. Syst. Evol. Microbiol.">
        <title>The Global Catalogue of Microorganisms (GCM) 10K type strain sequencing project: providing services to taxonomists for standard genome sequencing and annotation.</title>
        <authorList>
            <consortium name="The Broad Institute Genomics Platform"/>
            <consortium name="The Broad Institute Genome Sequencing Center for Infectious Disease"/>
            <person name="Wu L."/>
            <person name="Ma J."/>
        </authorList>
    </citation>
    <scope>NUCLEOTIDE SEQUENCE [LARGE SCALE GENOMIC DNA]</scope>
    <source>
        <strain evidence="3">CGMCC 1.15399</strain>
    </source>
</reference>
<evidence type="ECO:0000313" key="2">
    <source>
        <dbReference type="EMBL" id="MFD1537696.1"/>
    </source>
</evidence>